<dbReference type="GO" id="GO:0016192">
    <property type="term" value="P:vesicle-mediated transport"/>
    <property type="evidence" value="ECO:0007669"/>
    <property type="project" value="InterPro"/>
</dbReference>
<keyword evidence="3" id="KW-0813">Transport</keyword>
<dbReference type="InterPro" id="IPR029390">
    <property type="entry name" value="AP3B_C"/>
</dbReference>
<reference evidence="10" key="2">
    <citation type="journal article" date="2024" name="Plant">
        <title>Genomic evolution and insights into agronomic trait innovations of Sesamum species.</title>
        <authorList>
            <person name="Miao H."/>
            <person name="Wang L."/>
            <person name="Qu L."/>
            <person name="Liu H."/>
            <person name="Sun Y."/>
            <person name="Le M."/>
            <person name="Wang Q."/>
            <person name="Wei S."/>
            <person name="Zheng Y."/>
            <person name="Lin W."/>
            <person name="Duan Y."/>
            <person name="Cao H."/>
            <person name="Xiong S."/>
            <person name="Wang X."/>
            <person name="Wei L."/>
            <person name="Li C."/>
            <person name="Ma Q."/>
            <person name="Ju M."/>
            <person name="Zhao R."/>
            <person name="Li G."/>
            <person name="Mu C."/>
            <person name="Tian Q."/>
            <person name="Mei H."/>
            <person name="Zhang T."/>
            <person name="Gao T."/>
            <person name="Zhang H."/>
        </authorList>
    </citation>
    <scope>NUCLEOTIDE SEQUENCE</scope>
    <source>
        <strain evidence="10">KEN1</strain>
    </source>
</reference>
<evidence type="ECO:0000313" key="10">
    <source>
        <dbReference type="EMBL" id="KAL0456662.1"/>
    </source>
</evidence>
<feature type="compositionally biased region" description="Polar residues" evidence="8">
    <location>
        <begin position="287"/>
        <end position="297"/>
    </location>
</feature>
<protein>
    <submittedName>
        <fullName evidence="10">AP3-complex subunit beta-A</fullName>
    </submittedName>
</protein>
<evidence type="ECO:0000256" key="3">
    <source>
        <dbReference type="ARBA" id="ARBA00022448"/>
    </source>
</evidence>
<dbReference type="Pfam" id="PF24080">
    <property type="entry name" value="AP3B1_C_2"/>
    <property type="match status" value="1"/>
</dbReference>
<feature type="region of interest" description="Disordered" evidence="8">
    <location>
        <begin position="93"/>
        <end position="179"/>
    </location>
</feature>
<evidence type="ECO:0000256" key="1">
    <source>
        <dbReference type="ARBA" id="ARBA00004180"/>
    </source>
</evidence>
<dbReference type="SMART" id="SM01355">
    <property type="entry name" value="AP3B1_C"/>
    <property type="match status" value="1"/>
</dbReference>
<keyword evidence="5" id="KW-0333">Golgi apparatus</keyword>
<comment type="caution">
    <text evidence="10">The sequence shown here is derived from an EMBL/GenBank/DDBJ whole genome shotgun (WGS) entry which is preliminary data.</text>
</comment>
<feature type="region of interest" description="Disordered" evidence="8">
    <location>
        <begin position="279"/>
        <end position="325"/>
    </location>
</feature>
<reference evidence="10" key="1">
    <citation type="submission" date="2020-06" db="EMBL/GenBank/DDBJ databases">
        <authorList>
            <person name="Li T."/>
            <person name="Hu X."/>
            <person name="Zhang T."/>
            <person name="Song X."/>
            <person name="Zhang H."/>
            <person name="Dai N."/>
            <person name="Sheng W."/>
            <person name="Hou X."/>
            <person name="Wei L."/>
        </authorList>
    </citation>
    <scope>NUCLEOTIDE SEQUENCE</scope>
    <source>
        <strain evidence="10">KEN1</strain>
        <tissue evidence="10">Leaf</tissue>
    </source>
</reference>
<gene>
    <name evidence="10" type="ORF">Slati_1005400</name>
</gene>
<dbReference type="InterPro" id="IPR056314">
    <property type="entry name" value="AP3B1/2_C"/>
</dbReference>
<sequence>MSELQIIVGYVLELAKSDLNYDIRDRARFLKNFLSHCMRSHDAEEVKDQTEYKDLTHIVLHAAPGYEPLPEPCSLIDESHSPSHVQGTKMMDIGATDSEPNEIDDSDAMSGSLEEENTSDYSSQASVSGSSGGGGGIYNSASDTDGDEEAGALINLSDGAPASRNHIKDSEENSASGFTDFGELMSNRALESWLNENPGSSQTSYDVSHAQRSLARISIKDIAQLVKPKSYTLLDPANGKGLSVDYRFSSEVSSISPQFVCLQVSFRNYSTEPMSNISLSEEEADQGPNSLGKSVSSNERERSTTVVEDDLGGREEKVEKGRDGRQGRWLGMEGWDVGRWREDDTVGGGRGPEDDWGGGSRRNFGFVMKESRISDGNVDSVIELFSVSHGEAASLVSMEEISSLAPGQTTNKILHVRFEHHLLPLKLVLWCNGRKLPVKLRPDIGYFIKPLPMDIEAFSKKESQLPGMFEYIRRCTFTDHISQPNDKDEQHSQIKDIFLMICEKLALKMLNNANLFLVSVDMPVAANLNDLSGLCLRLSGEILSNSIPCLITLTLKGTCSEPLEVSVKMNCEETVFGLNLLNRIVNFLAEPAP</sequence>
<evidence type="ECO:0000256" key="4">
    <source>
        <dbReference type="ARBA" id="ARBA00022927"/>
    </source>
</evidence>
<dbReference type="EMBL" id="JACGWN010000003">
    <property type="protein sequence ID" value="KAL0456662.1"/>
    <property type="molecule type" value="Genomic_DNA"/>
</dbReference>
<evidence type="ECO:0000256" key="2">
    <source>
        <dbReference type="ARBA" id="ARBA00004555"/>
    </source>
</evidence>
<dbReference type="InterPro" id="IPR026739">
    <property type="entry name" value="AP_beta"/>
</dbReference>
<keyword evidence="6" id="KW-0472">Membrane</keyword>
<dbReference type="Pfam" id="PF14796">
    <property type="entry name" value="AP3B1_C"/>
    <property type="match status" value="1"/>
</dbReference>
<comment type="subcellular location">
    <subcellularLocation>
        <location evidence="1">Cytoplasmic vesicle membrane</location>
        <topology evidence="1">Peripheral membrane protein</topology>
        <orientation evidence="1">Cytoplasmic side</orientation>
    </subcellularLocation>
    <subcellularLocation>
        <location evidence="2">Golgi apparatus</location>
    </subcellularLocation>
</comment>
<proteinExistence type="predicted"/>
<feature type="domain" description="AP-3 complex subunit beta C-terminal" evidence="9">
    <location>
        <begin position="186"/>
        <end position="423"/>
    </location>
</feature>
<evidence type="ECO:0000256" key="5">
    <source>
        <dbReference type="ARBA" id="ARBA00023034"/>
    </source>
</evidence>
<keyword evidence="4" id="KW-0653">Protein transport</keyword>
<evidence type="ECO:0000256" key="7">
    <source>
        <dbReference type="ARBA" id="ARBA00023329"/>
    </source>
</evidence>
<feature type="compositionally biased region" description="Basic and acidic residues" evidence="8">
    <location>
        <begin position="311"/>
        <end position="325"/>
    </location>
</feature>
<dbReference type="AlphaFoldDB" id="A0AAW2XUU8"/>
<dbReference type="GO" id="GO:0012505">
    <property type="term" value="C:endomembrane system"/>
    <property type="evidence" value="ECO:0007669"/>
    <property type="project" value="UniProtKB-SubCell"/>
</dbReference>
<dbReference type="PANTHER" id="PTHR11134">
    <property type="entry name" value="ADAPTOR COMPLEX SUBUNIT BETA FAMILY MEMBER"/>
    <property type="match status" value="1"/>
</dbReference>
<accession>A0AAW2XUU8</accession>
<keyword evidence="7" id="KW-0968">Cytoplasmic vesicle</keyword>
<feature type="compositionally biased region" description="Low complexity" evidence="8">
    <location>
        <begin position="119"/>
        <end position="129"/>
    </location>
</feature>
<evidence type="ECO:0000256" key="8">
    <source>
        <dbReference type="SAM" id="MobiDB-lite"/>
    </source>
</evidence>
<feature type="compositionally biased region" description="Acidic residues" evidence="8">
    <location>
        <begin position="99"/>
        <end position="118"/>
    </location>
</feature>
<name>A0AAW2XUU8_9LAMI</name>
<evidence type="ECO:0000259" key="9">
    <source>
        <dbReference type="SMART" id="SM01355"/>
    </source>
</evidence>
<evidence type="ECO:0000256" key="6">
    <source>
        <dbReference type="ARBA" id="ARBA00023136"/>
    </source>
</evidence>
<organism evidence="10">
    <name type="scientific">Sesamum latifolium</name>
    <dbReference type="NCBI Taxonomy" id="2727402"/>
    <lineage>
        <taxon>Eukaryota</taxon>
        <taxon>Viridiplantae</taxon>
        <taxon>Streptophyta</taxon>
        <taxon>Embryophyta</taxon>
        <taxon>Tracheophyta</taxon>
        <taxon>Spermatophyta</taxon>
        <taxon>Magnoliopsida</taxon>
        <taxon>eudicotyledons</taxon>
        <taxon>Gunneridae</taxon>
        <taxon>Pentapetalae</taxon>
        <taxon>asterids</taxon>
        <taxon>lamiids</taxon>
        <taxon>Lamiales</taxon>
        <taxon>Pedaliaceae</taxon>
        <taxon>Sesamum</taxon>
    </lineage>
</organism>
<dbReference type="GO" id="GO:0015031">
    <property type="term" value="P:protein transport"/>
    <property type="evidence" value="ECO:0007669"/>
    <property type="project" value="UniProtKB-KW"/>
</dbReference>